<feature type="domain" description="DDH" evidence="1">
    <location>
        <begin position="5"/>
        <end position="106"/>
    </location>
</feature>
<dbReference type="Gene3D" id="3.10.310.30">
    <property type="match status" value="1"/>
</dbReference>
<dbReference type="EMBL" id="AP011529">
    <property type="protein sequence ID" value="BAI81299.1"/>
    <property type="molecule type" value="Genomic_DNA"/>
</dbReference>
<evidence type="ECO:0000259" key="1">
    <source>
        <dbReference type="Pfam" id="PF01368"/>
    </source>
</evidence>
<gene>
    <name evidence="3" type="ordered locus">DEFDS_1844</name>
</gene>
<dbReference type="InterPro" id="IPR052968">
    <property type="entry name" value="Nucleotide_metab_enz"/>
</dbReference>
<protein>
    <submittedName>
        <fullName evidence="3">Uncharacterized protein</fullName>
    </submittedName>
</protein>
<dbReference type="STRING" id="639282.DEFDS_1844"/>
<dbReference type="PANTHER" id="PTHR42146:SF1">
    <property type="entry name" value="OLIGORIBONUCLEASE NRNB"/>
    <property type="match status" value="1"/>
</dbReference>
<name>D3P9A9_DEFDS</name>
<dbReference type="PANTHER" id="PTHR42146">
    <property type="entry name" value="3',5'-CYCLIC-NUCLEOTIDE PHOSPHODIESTERASE"/>
    <property type="match status" value="1"/>
</dbReference>
<dbReference type="KEGG" id="ddf:DEFDS_1844"/>
<dbReference type="Proteomes" id="UP000001520">
    <property type="component" value="Chromosome"/>
</dbReference>
<dbReference type="SUPFAM" id="SSF64182">
    <property type="entry name" value="DHH phosphoesterases"/>
    <property type="match status" value="1"/>
</dbReference>
<reference evidence="3 4" key="1">
    <citation type="journal article" date="2010" name="DNA Res.">
        <title>Bacterial lifestyle in a deep-sea hydrothermal vent chimney revealed by the genome sequence of the thermophilic bacterium Deferribacter desulfuricans SSM1.</title>
        <authorList>
            <person name="Takaki Y."/>
            <person name="Shimamura S."/>
            <person name="Nakagawa S."/>
            <person name="Fukuhara Y."/>
            <person name="Horikawa H."/>
            <person name="Ankai A."/>
            <person name="Harada T."/>
            <person name="Hosoyama A."/>
            <person name="Oguchi A."/>
            <person name="Fukui S."/>
            <person name="Fujita N."/>
            <person name="Takami H."/>
            <person name="Takai K."/>
        </authorList>
    </citation>
    <scope>NUCLEOTIDE SEQUENCE [LARGE SCALE GENOMIC DNA]</scope>
    <source>
        <strain evidence="4">DSM 14783 / JCM 11476 / NBRC 101012 / SSM1</strain>
    </source>
</reference>
<dbReference type="InterPro" id="IPR003156">
    <property type="entry name" value="DHHA1_dom"/>
</dbReference>
<dbReference type="RefSeq" id="WP_013008544.1">
    <property type="nucleotide sequence ID" value="NC_013939.1"/>
</dbReference>
<proteinExistence type="predicted"/>
<dbReference type="Pfam" id="PF02272">
    <property type="entry name" value="DHHA1"/>
    <property type="match status" value="1"/>
</dbReference>
<evidence type="ECO:0000313" key="3">
    <source>
        <dbReference type="EMBL" id="BAI81299.1"/>
    </source>
</evidence>
<dbReference type="GO" id="GO:0003676">
    <property type="term" value="F:nucleic acid binding"/>
    <property type="evidence" value="ECO:0007669"/>
    <property type="project" value="InterPro"/>
</dbReference>
<accession>D3P9A9</accession>
<dbReference type="OrthoDB" id="2035301at2"/>
<dbReference type="Pfam" id="PF01368">
    <property type="entry name" value="DHH"/>
    <property type="match status" value="1"/>
</dbReference>
<evidence type="ECO:0000313" key="4">
    <source>
        <dbReference type="Proteomes" id="UP000001520"/>
    </source>
</evidence>
<sequence length="282" mass="33060">MFLHITHNDLDGAGCAILMKKVYGERIEYFSMNYDEIDNFLLETYQRYEKIFITDVSPSLNIFEKIRDEKEIILIDHHKTSENFKKYDNVYHEIGKCGTLLTLEYLEQLGNINLKEYYELVRLVNDYDLWLLKDNRSLDLNKLFYLYGFDNFVERFLKKPSVDLDEKEIFVLNIENERQQKYIENVSTTVREFFDKEGRKFGVVFAEQYNSELGHFLINEKGYAYVFIINIQKGKISLRSRKDVDVAKIAVANGGGGHKNAAGFSTGFDFCLENFLKEVGVL</sequence>
<evidence type="ECO:0000259" key="2">
    <source>
        <dbReference type="Pfam" id="PF02272"/>
    </source>
</evidence>
<dbReference type="Gene3D" id="3.90.1640.10">
    <property type="entry name" value="inorganic pyrophosphatase (n-terminal core)"/>
    <property type="match status" value="1"/>
</dbReference>
<dbReference type="eggNOG" id="COG2404">
    <property type="taxonomic scope" value="Bacteria"/>
</dbReference>
<dbReference type="AlphaFoldDB" id="D3P9A9"/>
<feature type="domain" description="DHHA1" evidence="2">
    <location>
        <begin position="218"/>
        <end position="278"/>
    </location>
</feature>
<organism evidence="3 4">
    <name type="scientific">Deferribacter desulfuricans (strain DSM 14783 / JCM 11476 / NBRC 101012 / SSM1)</name>
    <dbReference type="NCBI Taxonomy" id="639282"/>
    <lineage>
        <taxon>Bacteria</taxon>
        <taxon>Pseudomonadati</taxon>
        <taxon>Deferribacterota</taxon>
        <taxon>Deferribacteres</taxon>
        <taxon>Deferribacterales</taxon>
        <taxon>Deferribacteraceae</taxon>
        <taxon>Deferribacter</taxon>
    </lineage>
</organism>
<keyword evidence="4" id="KW-1185">Reference proteome</keyword>
<dbReference type="HOGENOM" id="CLU_052014_0_0_0"/>
<dbReference type="InterPro" id="IPR038763">
    <property type="entry name" value="DHH_sf"/>
</dbReference>
<dbReference type="InterPro" id="IPR001667">
    <property type="entry name" value="DDH_dom"/>
</dbReference>